<feature type="compositionally biased region" description="Basic residues" evidence="1">
    <location>
        <begin position="1"/>
        <end position="14"/>
    </location>
</feature>
<reference evidence="2" key="1">
    <citation type="submission" date="2019-08" db="EMBL/GenBank/DDBJ databases">
        <authorList>
            <person name="Kucharzyk K."/>
            <person name="Murdoch R.W."/>
            <person name="Higgins S."/>
            <person name="Loffler F."/>
        </authorList>
    </citation>
    <scope>NUCLEOTIDE SEQUENCE</scope>
</reference>
<feature type="region of interest" description="Disordered" evidence="1">
    <location>
        <begin position="1"/>
        <end position="80"/>
    </location>
</feature>
<gene>
    <name evidence="2" type="ORF">SDC9_181388</name>
</gene>
<protein>
    <submittedName>
        <fullName evidence="2">Uncharacterized protein</fullName>
    </submittedName>
</protein>
<comment type="caution">
    <text evidence="2">The sequence shown here is derived from an EMBL/GenBank/DDBJ whole genome shotgun (WGS) entry which is preliminary data.</text>
</comment>
<dbReference type="EMBL" id="VSSQ01086635">
    <property type="protein sequence ID" value="MPN33896.1"/>
    <property type="molecule type" value="Genomic_DNA"/>
</dbReference>
<proteinExistence type="predicted"/>
<dbReference type="AlphaFoldDB" id="A0A645H5Y4"/>
<accession>A0A645H5Y4</accession>
<evidence type="ECO:0000256" key="1">
    <source>
        <dbReference type="SAM" id="MobiDB-lite"/>
    </source>
</evidence>
<feature type="compositionally biased region" description="Low complexity" evidence="1">
    <location>
        <begin position="68"/>
        <end position="80"/>
    </location>
</feature>
<evidence type="ECO:0000313" key="2">
    <source>
        <dbReference type="EMBL" id="MPN33896.1"/>
    </source>
</evidence>
<sequence>MRHGARHIVGRHEHRAKEDAPCQNGLYGVSAKEEDAQHKRTDHRKRNMPGDRLSNQQVQKPQKDGDFADFADAAGNPADE</sequence>
<organism evidence="2">
    <name type="scientific">bioreactor metagenome</name>
    <dbReference type="NCBI Taxonomy" id="1076179"/>
    <lineage>
        <taxon>unclassified sequences</taxon>
        <taxon>metagenomes</taxon>
        <taxon>ecological metagenomes</taxon>
    </lineage>
</organism>
<name>A0A645H5Y4_9ZZZZ</name>